<evidence type="ECO:0000313" key="1">
    <source>
        <dbReference type="EMBL" id="GGG86933.1"/>
    </source>
</evidence>
<protein>
    <submittedName>
        <fullName evidence="1">Uncharacterized protein</fullName>
    </submittedName>
</protein>
<organism evidence="1 2">
    <name type="scientific">Parapedobacter pyrenivorans</name>
    <dbReference type="NCBI Taxonomy" id="1305674"/>
    <lineage>
        <taxon>Bacteria</taxon>
        <taxon>Pseudomonadati</taxon>
        <taxon>Bacteroidota</taxon>
        <taxon>Sphingobacteriia</taxon>
        <taxon>Sphingobacteriales</taxon>
        <taxon>Sphingobacteriaceae</taxon>
        <taxon>Parapedobacter</taxon>
    </lineage>
</organism>
<name>A0A917M9Y1_9SPHI</name>
<proteinExistence type="predicted"/>
<keyword evidence="2" id="KW-1185">Reference proteome</keyword>
<dbReference type="Proteomes" id="UP000660862">
    <property type="component" value="Unassembled WGS sequence"/>
</dbReference>
<gene>
    <name evidence="1" type="ORF">GCM10007415_20740</name>
</gene>
<reference evidence="1" key="2">
    <citation type="submission" date="2020-09" db="EMBL/GenBank/DDBJ databases">
        <authorList>
            <person name="Sun Q."/>
            <person name="Zhou Y."/>
        </authorList>
    </citation>
    <scope>NUCLEOTIDE SEQUENCE</scope>
    <source>
        <strain evidence="1">CGMCC 1.12195</strain>
    </source>
</reference>
<comment type="caution">
    <text evidence="1">The sequence shown here is derived from an EMBL/GenBank/DDBJ whole genome shotgun (WGS) entry which is preliminary data.</text>
</comment>
<dbReference type="AlphaFoldDB" id="A0A917M9Y1"/>
<evidence type="ECO:0000313" key="2">
    <source>
        <dbReference type="Proteomes" id="UP000660862"/>
    </source>
</evidence>
<sequence>MLFVMSHVFLSTINFLITEAFYPIGGWQQYDFGEGIVKINMYSLPGKDTADFELSTYLFQPFTYHVKGGKVLRLEESEKFKSDPKQNLGEPGTNEVQLSMITPSYLMDFDNNTSYLFHIDSNGTYYVYQQPLEDFSLDVCYKVLKSRQSADNVEIVSREPMTLQSNPDKMELKVLLGKDTCSLQYVALAWPVNSPLNSFLPNNVNGNVCRMITHIPGTSSNGNSTSFYALFVVEDVEDMELADSLFQMPQNAVYVDSMQEIMDRIFSLQ</sequence>
<reference evidence="1" key="1">
    <citation type="journal article" date="2014" name="Int. J. Syst. Evol. Microbiol.">
        <title>Complete genome sequence of Corynebacterium casei LMG S-19264T (=DSM 44701T), isolated from a smear-ripened cheese.</title>
        <authorList>
            <consortium name="US DOE Joint Genome Institute (JGI-PGF)"/>
            <person name="Walter F."/>
            <person name="Albersmeier A."/>
            <person name="Kalinowski J."/>
            <person name="Ruckert C."/>
        </authorList>
    </citation>
    <scope>NUCLEOTIDE SEQUENCE</scope>
    <source>
        <strain evidence="1">CGMCC 1.12195</strain>
    </source>
</reference>
<dbReference type="EMBL" id="BMER01000001">
    <property type="protein sequence ID" value="GGG86933.1"/>
    <property type="molecule type" value="Genomic_DNA"/>
</dbReference>
<accession>A0A917M9Y1</accession>